<dbReference type="SMART" id="SM00702">
    <property type="entry name" value="P4Hc"/>
    <property type="match status" value="1"/>
</dbReference>
<dbReference type="GO" id="GO:0031418">
    <property type="term" value="F:L-ascorbic acid binding"/>
    <property type="evidence" value="ECO:0007669"/>
    <property type="project" value="InterPro"/>
</dbReference>
<dbReference type="InterPro" id="IPR005123">
    <property type="entry name" value="Oxoglu/Fe-dep_dioxygenase_dom"/>
</dbReference>
<evidence type="ECO:0000256" key="5">
    <source>
        <dbReference type="ARBA" id="ARBA00023004"/>
    </source>
</evidence>
<dbReference type="GO" id="GO:0016705">
    <property type="term" value="F:oxidoreductase activity, acting on paired donors, with incorporation or reduction of molecular oxygen"/>
    <property type="evidence" value="ECO:0007669"/>
    <property type="project" value="InterPro"/>
</dbReference>
<evidence type="ECO:0000259" key="6">
    <source>
        <dbReference type="PROSITE" id="PS51471"/>
    </source>
</evidence>
<dbReference type="PANTHER" id="PTHR10869">
    <property type="entry name" value="PROLYL 4-HYDROXYLASE ALPHA SUBUNIT"/>
    <property type="match status" value="1"/>
</dbReference>
<evidence type="ECO:0000313" key="7">
    <source>
        <dbReference type="EMBL" id="AXF42102.1"/>
    </source>
</evidence>
<dbReference type="GO" id="GO:0051213">
    <property type="term" value="F:dioxygenase activity"/>
    <property type="evidence" value="ECO:0007669"/>
    <property type="project" value="UniProtKB-KW"/>
</dbReference>
<comment type="cofactor">
    <cofactor evidence="1">
        <name>L-ascorbate</name>
        <dbReference type="ChEBI" id="CHEBI:38290"/>
    </cofactor>
</comment>
<name>A0A345AYC2_9CAUD</name>
<evidence type="ECO:0000256" key="1">
    <source>
        <dbReference type="ARBA" id="ARBA00001961"/>
    </source>
</evidence>
<keyword evidence="3" id="KW-0223">Dioxygenase</keyword>
<feature type="domain" description="Fe2OG dioxygenase" evidence="6">
    <location>
        <begin position="84"/>
        <end position="186"/>
    </location>
</feature>
<sequence length="247" mass="28673">MNFFRPRDPNIVAFPKQLTETFCQQVISKFDLSKDSRPGHVFRGYAPETKQSEDLIISELDEWFEEDQVFSTALSNGLHKYMKRLSQNRINYEHDYGLFDTGYQIQRTSPGGFYHWHPDACDSRYITFIFYLNDVKKGGYTEFIDGTRIQPRAGTLLFFPASFTYIHRGVAPVDQAKYICTGWLHRELSNDEKVLNSSGRFRELVQTEKDYQLLKEQTEAMHMGGHTPPEGDVALSYGQQDQNLILE</sequence>
<dbReference type="InterPro" id="IPR045054">
    <property type="entry name" value="P4HA-like"/>
</dbReference>
<dbReference type="Pfam" id="PF13640">
    <property type="entry name" value="2OG-FeII_Oxy_3"/>
    <property type="match status" value="1"/>
</dbReference>
<dbReference type="Gene3D" id="2.60.120.620">
    <property type="entry name" value="q2cbj1_9rhob like domain"/>
    <property type="match status" value="1"/>
</dbReference>
<keyword evidence="8" id="KW-1185">Reference proteome</keyword>
<dbReference type="EMBL" id="MH540083">
    <property type="protein sequence ID" value="AXF42102.1"/>
    <property type="molecule type" value="Genomic_DNA"/>
</dbReference>
<evidence type="ECO:0000256" key="2">
    <source>
        <dbReference type="ARBA" id="ARBA00022723"/>
    </source>
</evidence>
<dbReference type="InterPro" id="IPR006620">
    <property type="entry name" value="Pro_4_hyd_alph"/>
</dbReference>
<dbReference type="Proteomes" id="UP000255828">
    <property type="component" value="Segment"/>
</dbReference>
<dbReference type="InterPro" id="IPR044862">
    <property type="entry name" value="Pro_4_hyd_alph_FE2OG_OXY"/>
</dbReference>
<proteinExistence type="predicted"/>
<reference evidence="7" key="1">
    <citation type="submission" date="2018-06" db="EMBL/GenBank/DDBJ databases">
        <authorList>
            <person name="Zhirakovskaya E."/>
        </authorList>
    </citation>
    <scope>NUCLEOTIDE SEQUENCE [LARGE SCALE GENOMIC DNA]</scope>
</reference>
<keyword evidence="5" id="KW-0408">Iron</keyword>
<gene>
    <name evidence="7" type="ORF">STIP37_42</name>
</gene>
<evidence type="ECO:0000256" key="4">
    <source>
        <dbReference type="ARBA" id="ARBA00023002"/>
    </source>
</evidence>
<organism evidence="7">
    <name type="scientific">Synechococcus T7-like phage S-TIP37</name>
    <dbReference type="NCBI Taxonomy" id="1332145"/>
    <lineage>
        <taxon>Viruses</taxon>
        <taxon>Duplodnaviria</taxon>
        <taxon>Heunggongvirae</taxon>
        <taxon>Uroviricota</taxon>
        <taxon>Caudoviricetes</taxon>
        <taxon>Autographivirales</taxon>
        <taxon>Sechaudvirinae</taxon>
        <taxon>Igirivirus</taxon>
        <taxon>Igirivirus STIP37</taxon>
    </lineage>
</organism>
<keyword evidence="4" id="KW-0560">Oxidoreductase</keyword>
<dbReference type="PANTHER" id="PTHR10869:SF246">
    <property type="entry name" value="TRANSMEMBRANE PROLYL 4-HYDROXYLASE"/>
    <property type="match status" value="1"/>
</dbReference>
<protein>
    <submittedName>
        <fullName evidence="7">2OG-Fe(II) oxygenase superfamily protein</fullName>
    </submittedName>
</protein>
<keyword evidence="2" id="KW-0479">Metal-binding</keyword>
<dbReference type="GO" id="GO:0005506">
    <property type="term" value="F:iron ion binding"/>
    <property type="evidence" value="ECO:0007669"/>
    <property type="project" value="InterPro"/>
</dbReference>
<accession>A0A345AYC2</accession>
<evidence type="ECO:0000313" key="8">
    <source>
        <dbReference type="Proteomes" id="UP000255828"/>
    </source>
</evidence>
<dbReference type="PROSITE" id="PS51471">
    <property type="entry name" value="FE2OG_OXY"/>
    <property type="match status" value="1"/>
</dbReference>
<evidence type="ECO:0000256" key="3">
    <source>
        <dbReference type="ARBA" id="ARBA00022964"/>
    </source>
</evidence>